<keyword evidence="7" id="KW-0460">Magnesium</keyword>
<dbReference type="EC" id="6.3.2.17" evidence="2"/>
<dbReference type="PROSITE" id="PS01011">
    <property type="entry name" value="FOLYLPOLYGLU_SYNT_1"/>
    <property type="match status" value="1"/>
</dbReference>
<gene>
    <name evidence="13" type="ORF">NK118_06025</name>
</gene>
<dbReference type="PIRSF" id="PIRSF001563">
    <property type="entry name" value="Folylpolyglu_synth"/>
    <property type="match status" value="1"/>
</dbReference>
<dbReference type="PROSITE" id="PS01012">
    <property type="entry name" value="FOLYLPOLYGLU_SYNT_2"/>
    <property type="match status" value="1"/>
</dbReference>
<evidence type="ECO:0000256" key="3">
    <source>
        <dbReference type="ARBA" id="ARBA00022598"/>
    </source>
</evidence>
<evidence type="ECO:0000313" key="13">
    <source>
        <dbReference type="EMBL" id="MCP1109810.1"/>
    </source>
</evidence>
<dbReference type="RefSeq" id="WP_262068691.1">
    <property type="nucleotide sequence ID" value="NZ_JAMXOC010000006.1"/>
</dbReference>
<dbReference type="SUPFAM" id="SSF53623">
    <property type="entry name" value="MurD-like peptide ligases, catalytic domain"/>
    <property type="match status" value="1"/>
</dbReference>
<keyword evidence="4" id="KW-0479">Metal-binding</keyword>
<protein>
    <recommendedName>
        <fullName evidence="2">tetrahydrofolate synthase</fullName>
        <ecNumber evidence="2">6.3.2.17</ecNumber>
    </recommendedName>
    <alternativeName>
        <fullName evidence="8">Tetrahydrofolylpolyglutamate synthase</fullName>
    </alternativeName>
</protein>
<comment type="similarity">
    <text evidence="1 10">Belongs to the folylpolyglutamate synthase family.</text>
</comment>
<evidence type="ECO:0000256" key="2">
    <source>
        <dbReference type="ARBA" id="ARBA00013025"/>
    </source>
</evidence>
<dbReference type="InterPro" id="IPR001645">
    <property type="entry name" value="Folylpolyglutamate_synth"/>
</dbReference>
<organism evidence="13 14">
    <name type="scientific">Ohessyouella blattaphilus</name>
    <dbReference type="NCBI Taxonomy" id="2949333"/>
    <lineage>
        <taxon>Bacteria</taxon>
        <taxon>Bacillati</taxon>
        <taxon>Bacillota</taxon>
        <taxon>Clostridia</taxon>
        <taxon>Lachnospirales</taxon>
        <taxon>Lachnospiraceae</taxon>
        <taxon>Ohessyouella</taxon>
    </lineage>
</organism>
<evidence type="ECO:0000259" key="12">
    <source>
        <dbReference type="Pfam" id="PF08245"/>
    </source>
</evidence>
<feature type="domain" description="Mur ligase central" evidence="12">
    <location>
        <begin position="44"/>
        <end position="264"/>
    </location>
</feature>
<dbReference type="Gene3D" id="3.40.1190.10">
    <property type="entry name" value="Mur-like, catalytic domain"/>
    <property type="match status" value="1"/>
</dbReference>
<name>A0ABT1EGH8_9FIRM</name>
<dbReference type="InterPro" id="IPR013221">
    <property type="entry name" value="Mur_ligase_cen"/>
</dbReference>
<feature type="domain" description="Mur ligase C-terminal" evidence="11">
    <location>
        <begin position="293"/>
        <end position="412"/>
    </location>
</feature>
<keyword evidence="14" id="KW-1185">Reference proteome</keyword>
<keyword evidence="6 10" id="KW-0067">ATP-binding</keyword>
<evidence type="ECO:0000259" key="11">
    <source>
        <dbReference type="Pfam" id="PF02875"/>
    </source>
</evidence>
<dbReference type="Gene3D" id="3.90.190.20">
    <property type="entry name" value="Mur ligase, C-terminal domain"/>
    <property type="match status" value="1"/>
</dbReference>
<keyword evidence="3 10" id="KW-0436">Ligase</keyword>
<evidence type="ECO:0000256" key="1">
    <source>
        <dbReference type="ARBA" id="ARBA00008276"/>
    </source>
</evidence>
<dbReference type="Pfam" id="PF08245">
    <property type="entry name" value="Mur_ligase_M"/>
    <property type="match status" value="1"/>
</dbReference>
<dbReference type="NCBIfam" id="TIGR01499">
    <property type="entry name" value="folC"/>
    <property type="match status" value="1"/>
</dbReference>
<proteinExistence type="inferred from homology"/>
<keyword evidence="5 10" id="KW-0547">Nucleotide-binding</keyword>
<dbReference type="InterPro" id="IPR004101">
    <property type="entry name" value="Mur_ligase_C"/>
</dbReference>
<comment type="catalytic activity">
    <reaction evidence="9">
        <text>(6S)-5,6,7,8-tetrahydrofolyl-(gamma-L-Glu)(n) + L-glutamate + ATP = (6S)-5,6,7,8-tetrahydrofolyl-(gamma-L-Glu)(n+1) + ADP + phosphate + H(+)</text>
        <dbReference type="Rhea" id="RHEA:10580"/>
        <dbReference type="Rhea" id="RHEA-COMP:14738"/>
        <dbReference type="Rhea" id="RHEA-COMP:14740"/>
        <dbReference type="ChEBI" id="CHEBI:15378"/>
        <dbReference type="ChEBI" id="CHEBI:29985"/>
        <dbReference type="ChEBI" id="CHEBI:30616"/>
        <dbReference type="ChEBI" id="CHEBI:43474"/>
        <dbReference type="ChEBI" id="CHEBI:141005"/>
        <dbReference type="ChEBI" id="CHEBI:456216"/>
        <dbReference type="EC" id="6.3.2.17"/>
    </reaction>
</comment>
<evidence type="ECO:0000256" key="5">
    <source>
        <dbReference type="ARBA" id="ARBA00022741"/>
    </source>
</evidence>
<comment type="caution">
    <text evidence="13">The sequence shown here is derived from an EMBL/GenBank/DDBJ whole genome shotgun (WGS) entry which is preliminary data.</text>
</comment>
<evidence type="ECO:0000256" key="6">
    <source>
        <dbReference type="ARBA" id="ARBA00022840"/>
    </source>
</evidence>
<sequence length="430" mass="46855">MNYQEGMAFLEGIAKSGSVLGLSSIKSLLFELENPEADTPCIHIAGTNGKGSTLAFISTILTTTGYQVGRYVSPTVFSYRERFQIDGVQISQERLLPLIIQVQAAFLRLEQKGLPLPTIFEVETAIAFLYFKEEHCDFAVIETGLGGDLDATNVISRPLLSVITPISRDHTDFLGQTLTAISEKKAGIIKEGCPVVCGPQEPEARKVLERVAKEKGAFLTFVDEEEMTAITYGPSVQRFSYGGYQELEIQLGGAYQITNGATALRSILVLREQGIKVSDEALREGLVRTAWPGRFSAIAHNPLVIIDGAHNQAAAKELAASLKFYFTNKRIIYIMGVLKDKDYREIIAATYSLAESIITVTPPGDRGFPAEALAQTVREYTDQVKTAPSVAAALASALSEARENDVIVAFGSLSYLGELTTLVEEQKKEV</sequence>
<accession>A0ABT1EGH8</accession>
<dbReference type="SUPFAM" id="SSF53244">
    <property type="entry name" value="MurD-like peptide ligases, peptide-binding domain"/>
    <property type="match status" value="1"/>
</dbReference>
<dbReference type="PANTHER" id="PTHR11136:SF0">
    <property type="entry name" value="DIHYDROFOLATE SYNTHETASE-RELATED"/>
    <property type="match status" value="1"/>
</dbReference>
<reference evidence="13 14" key="1">
    <citation type="journal article" date="2022" name="Genome Biol. Evol.">
        <title>Host diet, physiology and behaviors set the stage for Lachnospiraceae cladogenesis.</title>
        <authorList>
            <person name="Vera-Ponce De Leon A."/>
            <person name="Schneider M."/>
            <person name="Jahnes B.C."/>
            <person name="Sadowski V."/>
            <person name="Camuy-Velez L.A."/>
            <person name="Duan J."/>
            <person name="Sabree Z.L."/>
        </authorList>
    </citation>
    <scope>NUCLEOTIDE SEQUENCE [LARGE SCALE GENOMIC DNA]</scope>
    <source>
        <strain evidence="13 14">PAL227</strain>
    </source>
</reference>
<evidence type="ECO:0000256" key="10">
    <source>
        <dbReference type="PIRNR" id="PIRNR001563"/>
    </source>
</evidence>
<evidence type="ECO:0000256" key="9">
    <source>
        <dbReference type="ARBA" id="ARBA00047493"/>
    </source>
</evidence>
<evidence type="ECO:0000256" key="7">
    <source>
        <dbReference type="ARBA" id="ARBA00022842"/>
    </source>
</evidence>
<dbReference type="InterPro" id="IPR018109">
    <property type="entry name" value="Folylpolyglutamate_synth_CS"/>
</dbReference>
<evidence type="ECO:0000256" key="8">
    <source>
        <dbReference type="ARBA" id="ARBA00030592"/>
    </source>
</evidence>
<dbReference type="Proteomes" id="UP001523565">
    <property type="component" value="Unassembled WGS sequence"/>
</dbReference>
<evidence type="ECO:0000256" key="4">
    <source>
        <dbReference type="ARBA" id="ARBA00022723"/>
    </source>
</evidence>
<evidence type="ECO:0000313" key="14">
    <source>
        <dbReference type="Proteomes" id="UP001523565"/>
    </source>
</evidence>
<dbReference type="Pfam" id="PF02875">
    <property type="entry name" value="Mur_ligase_C"/>
    <property type="match status" value="1"/>
</dbReference>
<dbReference type="InterPro" id="IPR036565">
    <property type="entry name" value="Mur-like_cat_sf"/>
</dbReference>
<dbReference type="PANTHER" id="PTHR11136">
    <property type="entry name" value="FOLYLPOLYGLUTAMATE SYNTHASE-RELATED"/>
    <property type="match status" value="1"/>
</dbReference>
<dbReference type="EMBL" id="JAMZFV010000006">
    <property type="protein sequence ID" value="MCP1109810.1"/>
    <property type="molecule type" value="Genomic_DNA"/>
</dbReference>
<dbReference type="InterPro" id="IPR036615">
    <property type="entry name" value="Mur_ligase_C_dom_sf"/>
</dbReference>